<organism evidence="2 3">
    <name type="scientific">Micromonospora echinofusca</name>
    <dbReference type="NCBI Taxonomy" id="47858"/>
    <lineage>
        <taxon>Bacteria</taxon>
        <taxon>Bacillati</taxon>
        <taxon>Actinomycetota</taxon>
        <taxon>Actinomycetes</taxon>
        <taxon>Micromonosporales</taxon>
        <taxon>Micromonosporaceae</taxon>
        <taxon>Micromonospora</taxon>
    </lineage>
</organism>
<feature type="transmembrane region" description="Helical" evidence="1">
    <location>
        <begin position="71"/>
        <end position="95"/>
    </location>
</feature>
<keyword evidence="1" id="KW-1133">Transmembrane helix</keyword>
<evidence type="ECO:0000256" key="1">
    <source>
        <dbReference type="SAM" id="Phobius"/>
    </source>
</evidence>
<proteinExistence type="predicted"/>
<reference evidence="2 3" key="1">
    <citation type="submission" date="2019-12" db="EMBL/GenBank/DDBJ databases">
        <title>Whole genome sequencing of endophytic Actinobacterium Micromonospora sp. MPMI6T.</title>
        <authorList>
            <person name="Evv R."/>
            <person name="Podile A.R."/>
        </authorList>
    </citation>
    <scope>NUCLEOTIDE SEQUENCE [LARGE SCALE GENOMIC DNA]</scope>
    <source>
        <strain evidence="2 3">MPMI6</strain>
    </source>
</reference>
<name>A0ABS3VLB7_MICEH</name>
<dbReference type="Proteomes" id="UP000823521">
    <property type="component" value="Unassembled WGS sequence"/>
</dbReference>
<keyword evidence="1" id="KW-0472">Membrane</keyword>
<dbReference type="RefSeq" id="WP_208811442.1">
    <property type="nucleotide sequence ID" value="NZ_WVUH01000019.1"/>
</dbReference>
<evidence type="ECO:0000313" key="2">
    <source>
        <dbReference type="EMBL" id="MBO4205256.1"/>
    </source>
</evidence>
<feature type="transmembrane region" description="Helical" evidence="1">
    <location>
        <begin position="329"/>
        <end position="350"/>
    </location>
</feature>
<keyword evidence="1" id="KW-0812">Transmembrane</keyword>
<evidence type="ECO:0000313" key="3">
    <source>
        <dbReference type="Proteomes" id="UP000823521"/>
    </source>
</evidence>
<accession>A0ABS3VLB7</accession>
<gene>
    <name evidence="2" type="ORF">GSF22_04410</name>
</gene>
<keyword evidence="3" id="KW-1185">Reference proteome</keyword>
<protein>
    <submittedName>
        <fullName evidence="2">Uncharacterized protein</fullName>
    </submittedName>
</protein>
<feature type="transmembrane region" description="Helical" evidence="1">
    <location>
        <begin position="279"/>
        <end position="297"/>
    </location>
</feature>
<dbReference type="EMBL" id="WVUH01000019">
    <property type="protein sequence ID" value="MBO4205256.1"/>
    <property type="molecule type" value="Genomic_DNA"/>
</dbReference>
<feature type="transmembrane region" description="Helical" evidence="1">
    <location>
        <begin position="246"/>
        <end position="267"/>
    </location>
</feature>
<sequence>MPNDGAPLIRRYRRLLLTYPRAYRRERGDELLDTLRDAARPGRTRPTVREAVNLIGHGLRCRLGRPASRTVVVWAVLTAVVWGLFGAAAATRVAWETARPLPDPVAARAVLSGVFPEHEIGVIEPAPALFLIYGQPLSWEALPSLLFFDGGEYGPAAVGTGVTGHPPIDPDEIVARTRQRLRDGGWQVADPLVRNAVDCPDGRCDPTNLTTLVAQRGDTILTVEVSSRTTVQDTYLWVALTRAAPLAVHPAAMAGGLLGAAIAWLVFGWASRRTEGRSVVRVTVTMLFGLALVLWWLPVLLTVPGLLRHHRTEAHPTPHPLWEWLGQPAGSLLFVVGCAAALLGLALATLPRRQPALHVGQRSATPAG</sequence>
<comment type="caution">
    <text evidence="2">The sequence shown here is derived from an EMBL/GenBank/DDBJ whole genome shotgun (WGS) entry which is preliminary data.</text>
</comment>